<keyword evidence="8" id="KW-1185">Reference proteome</keyword>
<dbReference type="Proteomes" id="UP001153076">
    <property type="component" value="Unassembled WGS sequence"/>
</dbReference>
<protein>
    <recommendedName>
        <fullName evidence="6">RING-type domain-containing protein</fullName>
    </recommendedName>
</protein>
<evidence type="ECO:0000313" key="8">
    <source>
        <dbReference type="Proteomes" id="UP001153076"/>
    </source>
</evidence>
<dbReference type="AlphaFoldDB" id="A0A9Q1KUE8"/>
<evidence type="ECO:0000313" key="7">
    <source>
        <dbReference type="EMBL" id="KAJ8449884.1"/>
    </source>
</evidence>
<dbReference type="PANTHER" id="PTHR45969">
    <property type="entry name" value="RING ZINC FINGER PROTEIN-RELATED"/>
    <property type="match status" value="1"/>
</dbReference>
<keyword evidence="1" id="KW-0479">Metal-binding</keyword>
<dbReference type="SMART" id="SM00184">
    <property type="entry name" value="RING"/>
    <property type="match status" value="2"/>
</dbReference>
<proteinExistence type="predicted"/>
<keyword evidence="2 4" id="KW-0863">Zinc-finger</keyword>
<dbReference type="EMBL" id="JAKOGI010000018">
    <property type="protein sequence ID" value="KAJ8449884.1"/>
    <property type="molecule type" value="Genomic_DNA"/>
</dbReference>
<feature type="region of interest" description="Disordered" evidence="5">
    <location>
        <begin position="202"/>
        <end position="236"/>
    </location>
</feature>
<feature type="compositionally biased region" description="Pro residues" evidence="5">
    <location>
        <begin position="211"/>
        <end position="220"/>
    </location>
</feature>
<dbReference type="Pfam" id="PF13639">
    <property type="entry name" value="zf-RING_2"/>
    <property type="match status" value="2"/>
</dbReference>
<sequence length="236" mass="26404">MYEYLHGMRHFKNQETPVMQVWPPPIPMRCGICWEPLQHPPYGAAPMVCRHVFHFNCLRDRAARSGAVDPPCPVCEKPMQSWEAFHIHDYPRILRSHFLSNYQDGDEDGGDGANSRERRGPPCGICLEGLGDPPYAAAPAACTHVFHYFCMEDWAIEKEIQQPPHCPSCRELMTGWTIHFEDLETLGTAHAVWALADFTDDDEIDIVGGGPDPPPPPPAQPSSSESEAEDMDAQSP</sequence>
<gene>
    <name evidence="7" type="ORF">Cgig2_029246</name>
</gene>
<evidence type="ECO:0000256" key="3">
    <source>
        <dbReference type="ARBA" id="ARBA00022833"/>
    </source>
</evidence>
<accession>A0A9Q1KUE8</accession>
<dbReference type="PROSITE" id="PS50089">
    <property type="entry name" value="ZF_RING_2"/>
    <property type="match status" value="2"/>
</dbReference>
<feature type="compositionally biased region" description="Acidic residues" evidence="5">
    <location>
        <begin position="226"/>
        <end position="236"/>
    </location>
</feature>
<dbReference type="Gene3D" id="3.30.40.10">
    <property type="entry name" value="Zinc/RING finger domain, C3HC4 (zinc finger)"/>
    <property type="match status" value="2"/>
</dbReference>
<evidence type="ECO:0000256" key="4">
    <source>
        <dbReference type="PROSITE-ProRule" id="PRU00175"/>
    </source>
</evidence>
<feature type="domain" description="RING-type" evidence="6">
    <location>
        <begin position="30"/>
        <end position="76"/>
    </location>
</feature>
<organism evidence="7 8">
    <name type="scientific">Carnegiea gigantea</name>
    <dbReference type="NCBI Taxonomy" id="171969"/>
    <lineage>
        <taxon>Eukaryota</taxon>
        <taxon>Viridiplantae</taxon>
        <taxon>Streptophyta</taxon>
        <taxon>Embryophyta</taxon>
        <taxon>Tracheophyta</taxon>
        <taxon>Spermatophyta</taxon>
        <taxon>Magnoliopsida</taxon>
        <taxon>eudicotyledons</taxon>
        <taxon>Gunneridae</taxon>
        <taxon>Pentapetalae</taxon>
        <taxon>Caryophyllales</taxon>
        <taxon>Cactineae</taxon>
        <taxon>Cactaceae</taxon>
        <taxon>Cactoideae</taxon>
        <taxon>Echinocereeae</taxon>
        <taxon>Carnegiea</taxon>
    </lineage>
</organism>
<dbReference type="GO" id="GO:0008270">
    <property type="term" value="F:zinc ion binding"/>
    <property type="evidence" value="ECO:0007669"/>
    <property type="project" value="UniProtKB-KW"/>
</dbReference>
<dbReference type="InterPro" id="IPR001841">
    <property type="entry name" value="Znf_RING"/>
</dbReference>
<dbReference type="SUPFAM" id="SSF57850">
    <property type="entry name" value="RING/U-box"/>
    <property type="match status" value="2"/>
</dbReference>
<dbReference type="InterPro" id="IPR013083">
    <property type="entry name" value="Znf_RING/FYVE/PHD"/>
</dbReference>
<name>A0A9Q1KUE8_9CARY</name>
<evidence type="ECO:0000256" key="1">
    <source>
        <dbReference type="ARBA" id="ARBA00022723"/>
    </source>
</evidence>
<evidence type="ECO:0000259" key="6">
    <source>
        <dbReference type="PROSITE" id="PS50089"/>
    </source>
</evidence>
<reference evidence="7" key="1">
    <citation type="submission" date="2022-04" db="EMBL/GenBank/DDBJ databases">
        <title>Carnegiea gigantea Genome sequencing and assembly v2.</title>
        <authorList>
            <person name="Copetti D."/>
            <person name="Sanderson M.J."/>
            <person name="Burquez A."/>
            <person name="Wojciechowski M.F."/>
        </authorList>
    </citation>
    <scope>NUCLEOTIDE SEQUENCE</scope>
    <source>
        <strain evidence="7">SGP5-SGP5p</strain>
        <tissue evidence="7">Aerial part</tissue>
    </source>
</reference>
<feature type="domain" description="RING-type" evidence="6">
    <location>
        <begin position="123"/>
        <end position="170"/>
    </location>
</feature>
<evidence type="ECO:0000256" key="5">
    <source>
        <dbReference type="SAM" id="MobiDB-lite"/>
    </source>
</evidence>
<comment type="caution">
    <text evidence="7">The sequence shown here is derived from an EMBL/GenBank/DDBJ whole genome shotgun (WGS) entry which is preliminary data.</text>
</comment>
<evidence type="ECO:0000256" key="2">
    <source>
        <dbReference type="ARBA" id="ARBA00022771"/>
    </source>
</evidence>
<keyword evidence="3" id="KW-0862">Zinc</keyword>